<feature type="compositionally biased region" description="Basic and acidic residues" evidence="1">
    <location>
        <begin position="209"/>
        <end position="218"/>
    </location>
</feature>
<dbReference type="PANTHER" id="PTHR40635">
    <property type="match status" value="1"/>
</dbReference>
<feature type="compositionally biased region" description="Basic residues" evidence="1">
    <location>
        <begin position="137"/>
        <end position="147"/>
    </location>
</feature>
<accession>A0A9W9AH72</accession>
<protein>
    <submittedName>
        <fullName evidence="2">Uncharacterized protein</fullName>
    </submittedName>
</protein>
<evidence type="ECO:0000313" key="3">
    <source>
        <dbReference type="Proteomes" id="UP001150238"/>
    </source>
</evidence>
<feature type="compositionally biased region" description="Acidic residues" evidence="1">
    <location>
        <begin position="195"/>
        <end position="208"/>
    </location>
</feature>
<feature type="region of interest" description="Disordered" evidence="1">
    <location>
        <begin position="123"/>
        <end position="160"/>
    </location>
</feature>
<feature type="region of interest" description="Disordered" evidence="1">
    <location>
        <begin position="185"/>
        <end position="218"/>
    </location>
</feature>
<reference evidence="2" key="1">
    <citation type="submission" date="2022-08" db="EMBL/GenBank/DDBJ databases">
        <authorList>
            <consortium name="DOE Joint Genome Institute"/>
            <person name="Min B."/>
            <person name="Riley R."/>
            <person name="Sierra-Patev S."/>
            <person name="Naranjo-Ortiz M."/>
            <person name="Looney B."/>
            <person name="Konkel Z."/>
            <person name="Slot J.C."/>
            <person name="Sakamoto Y."/>
            <person name="Steenwyk J.L."/>
            <person name="Rokas A."/>
            <person name="Carro J."/>
            <person name="Camarero S."/>
            <person name="Ferreira P."/>
            <person name="Molpeceres G."/>
            <person name="Ruiz-Duenas F.J."/>
            <person name="Serrano A."/>
            <person name="Henrissat B."/>
            <person name="Drula E."/>
            <person name="Hughes K.W."/>
            <person name="Mata J.L."/>
            <person name="Ishikawa N.K."/>
            <person name="Vargas-Isla R."/>
            <person name="Ushijima S."/>
            <person name="Smith C.A."/>
            <person name="Ahrendt S."/>
            <person name="Andreopoulos W."/>
            <person name="He G."/>
            <person name="Labutti K."/>
            <person name="Lipzen A."/>
            <person name="Ng V."/>
            <person name="Sandor L."/>
            <person name="Barry K."/>
            <person name="Martinez A.T."/>
            <person name="Xiao Y."/>
            <person name="Gibbons J.G."/>
            <person name="Terashima K."/>
            <person name="Hibbett D.S."/>
            <person name="Grigoriev I.V."/>
        </authorList>
    </citation>
    <scope>NUCLEOTIDE SEQUENCE</scope>
    <source>
        <strain evidence="2">Sp2 HRB7682 ss15</strain>
    </source>
</reference>
<gene>
    <name evidence="2" type="ORF">C8J55DRAFT_560200</name>
</gene>
<sequence>MSFRPRNPYYLRISKKDVLAIYLYLDDRHVDWMNDIILQHVLEDLRPKIIPKLQAEVDLTSGTGGLPSTKKATVETHRGETYQFCYFFRKTQPHTVVLKTRTYTAAPPQKQNMMLPPTIPAKAMKRKSKTGGVSQILRKKQKTKGKSRAIDDSESEEPLSEEYAEVNNTSGATPGIRLRQTAALDLDGDSHMREGDDENDDDDNDDDDYIPKPRKNEKARAKTIHFSLEIEDDEEEKPKPLLHLKYQGFKILGSCLCIVVEPWPPLHASSRAPSILRSTPRAPSIAPRDFVTANEARARSKTPLFLPDPDERDRSATPFPDAIHVRPFPLYDNEGVDEGMDDADYGGMMEFSQILNAAGDVRAGALDDDEDMEGAVFFGDADEIREL</sequence>
<reference evidence="2" key="2">
    <citation type="journal article" date="2023" name="Proc. Natl. Acad. Sci. U.S.A.">
        <title>A global phylogenomic analysis of the shiitake genus Lentinula.</title>
        <authorList>
            <person name="Sierra-Patev S."/>
            <person name="Min B."/>
            <person name="Naranjo-Ortiz M."/>
            <person name="Looney B."/>
            <person name="Konkel Z."/>
            <person name="Slot J.C."/>
            <person name="Sakamoto Y."/>
            <person name="Steenwyk J.L."/>
            <person name="Rokas A."/>
            <person name="Carro J."/>
            <person name="Camarero S."/>
            <person name="Ferreira P."/>
            <person name="Molpeceres G."/>
            <person name="Ruiz-Duenas F.J."/>
            <person name="Serrano A."/>
            <person name="Henrissat B."/>
            <person name="Drula E."/>
            <person name="Hughes K.W."/>
            <person name="Mata J.L."/>
            <person name="Ishikawa N.K."/>
            <person name="Vargas-Isla R."/>
            <person name="Ushijima S."/>
            <person name="Smith C.A."/>
            <person name="Donoghue J."/>
            <person name="Ahrendt S."/>
            <person name="Andreopoulos W."/>
            <person name="He G."/>
            <person name="LaButti K."/>
            <person name="Lipzen A."/>
            <person name="Ng V."/>
            <person name="Riley R."/>
            <person name="Sandor L."/>
            <person name="Barry K."/>
            <person name="Martinez A.T."/>
            <person name="Xiao Y."/>
            <person name="Gibbons J.G."/>
            <person name="Terashima K."/>
            <person name="Grigoriev I.V."/>
            <person name="Hibbett D."/>
        </authorList>
    </citation>
    <scope>NUCLEOTIDE SEQUENCE</scope>
    <source>
        <strain evidence="2">Sp2 HRB7682 ss15</strain>
    </source>
</reference>
<dbReference type="AlphaFoldDB" id="A0A9W9AH72"/>
<comment type="caution">
    <text evidence="2">The sequence shown here is derived from an EMBL/GenBank/DDBJ whole genome shotgun (WGS) entry which is preliminary data.</text>
</comment>
<proteinExistence type="predicted"/>
<name>A0A9W9AH72_9AGAR</name>
<evidence type="ECO:0000313" key="2">
    <source>
        <dbReference type="EMBL" id="KAJ4481664.1"/>
    </source>
</evidence>
<evidence type="ECO:0000256" key="1">
    <source>
        <dbReference type="SAM" id="MobiDB-lite"/>
    </source>
</evidence>
<dbReference type="PANTHER" id="PTHR40635:SF1">
    <property type="match status" value="1"/>
</dbReference>
<organism evidence="2 3">
    <name type="scientific">Lentinula lateritia</name>
    <dbReference type="NCBI Taxonomy" id="40482"/>
    <lineage>
        <taxon>Eukaryota</taxon>
        <taxon>Fungi</taxon>
        <taxon>Dikarya</taxon>
        <taxon>Basidiomycota</taxon>
        <taxon>Agaricomycotina</taxon>
        <taxon>Agaricomycetes</taxon>
        <taxon>Agaricomycetidae</taxon>
        <taxon>Agaricales</taxon>
        <taxon>Marasmiineae</taxon>
        <taxon>Omphalotaceae</taxon>
        <taxon>Lentinula</taxon>
    </lineage>
</organism>
<dbReference type="EMBL" id="JANVFS010000014">
    <property type="protein sequence ID" value="KAJ4481664.1"/>
    <property type="molecule type" value="Genomic_DNA"/>
</dbReference>
<dbReference type="Proteomes" id="UP001150238">
    <property type="component" value="Unassembled WGS sequence"/>
</dbReference>